<evidence type="ECO:0000259" key="6">
    <source>
        <dbReference type="PROSITE" id="PS50089"/>
    </source>
</evidence>
<dbReference type="GO" id="GO:0008270">
    <property type="term" value="F:zinc ion binding"/>
    <property type="evidence" value="ECO:0007669"/>
    <property type="project" value="UniProtKB-KW"/>
</dbReference>
<evidence type="ECO:0000313" key="7">
    <source>
        <dbReference type="EMBL" id="CAE7192694.1"/>
    </source>
</evidence>
<feature type="domain" description="RING-type" evidence="6">
    <location>
        <begin position="8"/>
        <end position="51"/>
    </location>
</feature>
<dbReference type="Gene3D" id="3.30.40.10">
    <property type="entry name" value="Zinc/RING finger domain, C3HC4 (zinc finger)"/>
    <property type="match status" value="1"/>
</dbReference>
<dbReference type="InterPro" id="IPR023395">
    <property type="entry name" value="MCP_dom_sf"/>
</dbReference>
<gene>
    <name evidence="7" type="primary">BFAR</name>
    <name evidence="7" type="ORF">SNAT2548_LOCUS5166</name>
</gene>
<dbReference type="EMBL" id="CAJNDS010000328">
    <property type="protein sequence ID" value="CAE7192694.1"/>
    <property type="molecule type" value="Genomic_DNA"/>
</dbReference>
<feature type="repeat" description="Solcar" evidence="5">
    <location>
        <begin position="282"/>
        <end position="375"/>
    </location>
</feature>
<comment type="caution">
    <text evidence="7">The sequence shown here is derived from an EMBL/GenBank/DDBJ whole genome shotgun (WGS) entry which is preliminary data.</text>
</comment>
<organism evidence="7 8">
    <name type="scientific">Symbiodinium natans</name>
    <dbReference type="NCBI Taxonomy" id="878477"/>
    <lineage>
        <taxon>Eukaryota</taxon>
        <taxon>Sar</taxon>
        <taxon>Alveolata</taxon>
        <taxon>Dinophyceae</taxon>
        <taxon>Suessiales</taxon>
        <taxon>Symbiodiniaceae</taxon>
        <taxon>Symbiodinium</taxon>
    </lineage>
</organism>
<evidence type="ECO:0000256" key="5">
    <source>
        <dbReference type="PROSITE-ProRule" id="PRU00282"/>
    </source>
</evidence>
<keyword evidence="4" id="KW-0863">Zinc-finger</keyword>
<comment type="subcellular location">
    <subcellularLocation>
        <location evidence="1">Membrane</location>
        <topology evidence="1">Multi-pass membrane protein</topology>
    </subcellularLocation>
</comment>
<sequence length="412" mass="45035">MAPVEWICQLCQDILLEPLTLPCCGESFCKTCLQQWTVVKLDEGAPKARCPSGCGKQIDYRLPSVSKLLSSWLESAHGNELEERRRDQEEEDIHGFSLWQEVAASRDLQVGSTLAIAFGTSGIVIGRHEEEDRVKVKFDTFLFGMNGVFNVSPDELLPQVPSGFGVQIGQRVLASQDLIIGSAVAVPFATLGTVLGPSGVPERIAVRFDSVAEGQPHDLSVQAFEILPHVNLIGGFRVAQNVTAVENIMLQDTILVPEGAVGKVLAQYLGRYSDTRLTVMFEGRLDGRSEVCAAGAAIVTQPMDVVKTKMQIHRMMTSRDDGFRRVKVARFFATFRETHQATGLRGLWAGGSARLCMAAAAGMLLGPALEYAQLISSDATRPLRRQLDLGEDPGRTIVHPRASKEMFIDVKL</sequence>
<dbReference type="Pfam" id="PF00153">
    <property type="entry name" value="Mito_carr"/>
    <property type="match status" value="1"/>
</dbReference>
<keyword evidence="8" id="KW-1185">Reference proteome</keyword>
<evidence type="ECO:0000256" key="4">
    <source>
        <dbReference type="PROSITE-ProRule" id="PRU00175"/>
    </source>
</evidence>
<reference evidence="7" key="1">
    <citation type="submission" date="2021-02" db="EMBL/GenBank/DDBJ databases">
        <authorList>
            <person name="Dougan E. K."/>
            <person name="Rhodes N."/>
            <person name="Thang M."/>
            <person name="Chan C."/>
        </authorList>
    </citation>
    <scope>NUCLEOTIDE SEQUENCE</scope>
</reference>
<keyword evidence="4" id="KW-0862">Zinc</keyword>
<accession>A0A812J1F5</accession>
<keyword evidence="4" id="KW-0479">Metal-binding</keyword>
<evidence type="ECO:0000313" key="8">
    <source>
        <dbReference type="Proteomes" id="UP000604046"/>
    </source>
</evidence>
<name>A0A812J1F5_9DINO</name>
<dbReference type="AlphaFoldDB" id="A0A812J1F5"/>
<dbReference type="PROSITE" id="PS50089">
    <property type="entry name" value="ZF_RING_2"/>
    <property type="match status" value="1"/>
</dbReference>
<evidence type="ECO:0000256" key="1">
    <source>
        <dbReference type="ARBA" id="ARBA00004141"/>
    </source>
</evidence>
<proteinExistence type="predicted"/>
<evidence type="ECO:0000256" key="3">
    <source>
        <dbReference type="ARBA" id="ARBA00023136"/>
    </source>
</evidence>
<dbReference type="Proteomes" id="UP000604046">
    <property type="component" value="Unassembled WGS sequence"/>
</dbReference>
<dbReference type="InterPro" id="IPR018108">
    <property type="entry name" value="MCP_transmembrane"/>
</dbReference>
<keyword evidence="3 5" id="KW-0472">Membrane</keyword>
<dbReference type="InterPro" id="IPR001841">
    <property type="entry name" value="Znf_RING"/>
</dbReference>
<dbReference type="Gene3D" id="1.50.40.10">
    <property type="entry name" value="Mitochondrial carrier domain"/>
    <property type="match status" value="1"/>
</dbReference>
<evidence type="ECO:0000256" key="2">
    <source>
        <dbReference type="ARBA" id="ARBA00022692"/>
    </source>
</evidence>
<dbReference type="SUPFAM" id="SSF103506">
    <property type="entry name" value="Mitochondrial carrier"/>
    <property type="match status" value="1"/>
</dbReference>
<dbReference type="OrthoDB" id="420936at2759"/>
<keyword evidence="2 5" id="KW-0812">Transmembrane</keyword>
<dbReference type="InterPro" id="IPR013083">
    <property type="entry name" value="Znf_RING/FYVE/PHD"/>
</dbReference>
<protein>
    <submittedName>
        <fullName evidence="7">BFAR protein</fullName>
    </submittedName>
</protein>
<dbReference type="PROSITE" id="PS50920">
    <property type="entry name" value="SOLCAR"/>
    <property type="match status" value="1"/>
</dbReference>
<dbReference type="CDD" id="cd16620">
    <property type="entry name" value="vRING-HC-C4C4_RBBP6"/>
    <property type="match status" value="1"/>
</dbReference>
<dbReference type="GO" id="GO:0016020">
    <property type="term" value="C:membrane"/>
    <property type="evidence" value="ECO:0007669"/>
    <property type="project" value="UniProtKB-SubCell"/>
</dbReference>
<dbReference type="SUPFAM" id="SSF57850">
    <property type="entry name" value="RING/U-box"/>
    <property type="match status" value="1"/>
</dbReference>